<sequence>MSAAALARAGEAALHRRLAVLEAEHAVRRTTARYMALCDVPSGALADETLASLFTGDAIWEGVGPLYARKFGRIEGREAILAMLTRYLPPTPHFSVNAHFLSAEQIDVCADATQATGRWLMLQASRYVNGGAELIAARLEVDFVPCAASGAWLMRHFRTRRLFDAPWQVTPSPTDT</sequence>
<reference evidence="3 4" key="1">
    <citation type="submission" date="2018-06" db="EMBL/GenBank/DDBJ databases">
        <title>Genomic Encyclopedia of Type Strains, Phase IV (KMG-V): Genome sequencing to study the core and pangenomes of soil and plant-associated prokaryotes.</title>
        <authorList>
            <person name="Whitman W."/>
        </authorList>
    </citation>
    <scope>NUCLEOTIDE SEQUENCE [LARGE SCALE GENOMIC DNA]</scope>
    <source>
        <strain evidence="3 4">SRCL-318</strain>
        <strain evidence="2 5">SRMrh-85</strain>
    </source>
</reference>
<evidence type="ECO:0000313" key="2">
    <source>
        <dbReference type="EMBL" id="MBB2930635.1"/>
    </source>
</evidence>
<keyword evidence="5" id="KW-1185">Reference proteome</keyword>
<name>A0A2U1A9U0_9BURK</name>
<dbReference type="InterPro" id="IPR032710">
    <property type="entry name" value="NTF2-like_dom_sf"/>
</dbReference>
<accession>A0A2U1A9U0</accession>
<organism evidence="3 4">
    <name type="scientific">Paraburkholderia silvatlantica</name>
    <dbReference type="NCBI Taxonomy" id="321895"/>
    <lineage>
        <taxon>Bacteria</taxon>
        <taxon>Pseudomonadati</taxon>
        <taxon>Pseudomonadota</taxon>
        <taxon>Betaproteobacteria</taxon>
        <taxon>Burkholderiales</taxon>
        <taxon>Burkholderiaceae</taxon>
        <taxon>Paraburkholderia</taxon>
    </lineage>
</organism>
<gene>
    <name evidence="3" type="ORF">C7410_11511</name>
    <name evidence="2" type="ORF">FHX59_005098</name>
</gene>
<comment type="caution">
    <text evidence="3">The sequence shown here is derived from an EMBL/GenBank/DDBJ whole genome shotgun (WGS) entry which is preliminary data.</text>
</comment>
<evidence type="ECO:0000259" key="1">
    <source>
        <dbReference type="Pfam" id="PF13577"/>
    </source>
</evidence>
<dbReference type="SUPFAM" id="SSF54427">
    <property type="entry name" value="NTF2-like"/>
    <property type="match status" value="1"/>
</dbReference>
<dbReference type="EMBL" id="JACHVZ010000014">
    <property type="protein sequence ID" value="MBB2930635.1"/>
    <property type="molecule type" value="Genomic_DNA"/>
</dbReference>
<evidence type="ECO:0000313" key="4">
    <source>
        <dbReference type="Proteomes" id="UP000247772"/>
    </source>
</evidence>
<feature type="domain" description="SnoaL-like" evidence="1">
    <location>
        <begin position="20"/>
        <end position="158"/>
    </location>
</feature>
<proteinExistence type="predicted"/>
<dbReference type="EMBL" id="QJSQ01000015">
    <property type="protein sequence ID" value="PYE21168.1"/>
    <property type="molecule type" value="Genomic_DNA"/>
</dbReference>
<dbReference type="Proteomes" id="UP000533533">
    <property type="component" value="Unassembled WGS sequence"/>
</dbReference>
<dbReference type="AlphaFoldDB" id="A0A2U1A9U0"/>
<dbReference type="Gene3D" id="3.10.450.50">
    <property type="match status" value="1"/>
</dbReference>
<dbReference type="Proteomes" id="UP000247772">
    <property type="component" value="Unassembled WGS sequence"/>
</dbReference>
<dbReference type="RefSeq" id="WP_243413233.1">
    <property type="nucleotide sequence ID" value="NZ_JACHVZ010000014.1"/>
</dbReference>
<dbReference type="InterPro" id="IPR037401">
    <property type="entry name" value="SnoaL-like"/>
</dbReference>
<evidence type="ECO:0000313" key="5">
    <source>
        <dbReference type="Proteomes" id="UP000533533"/>
    </source>
</evidence>
<dbReference type="Pfam" id="PF13577">
    <property type="entry name" value="SnoaL_4"/>
    <property type="match status" value="1"/>
</dbReference>
<evidence type="ECO:0000313" key="3">
    <source>
        <dbReference type="EMBL" id="PYE21168.1"/>
    </source>
</evidence>
<protein>
    <submittedName>
        <fullName evidence="3">SnoaL-like protein</fullName>
    </submittedName>
</protein>